<sequence length="304" mass="32702">MPARPATTVVVVTWRGADHLAACLDGLAAQTRPHRTLVVDNASDDGTARVLAEHPSRPEVLRLDVNTGYAGGIAAALPAVTTDFVAWLNDDAVPPPHWLDSLEKAMGPDVAAVTSRLVRPDGGVQSTGVGLSADGHGYDRTDGSAAFGFCGGAALLRTTALRDVGGVPAEFFCYYEDTDTSWRLRLAGWDVAVAAVDVRHLHGASSRPGSASFHRWNERNRLLTLLRCAPAPVALRELARFAALTALLPLRRSRPDAPNFAVRLRLGVLASVGRRLPWVYRTRRAVTRRGVVGRAVVWQRWASG</sequence>
<dbReference type="Pfam" id="PF00535">
    <property type="entry name" value="Glycos_transf_2"/>
    <property type="match status" value="1"/>
</dbReference>
<comment type="pathway">
    <text evidence="1">Cell wall biogenesis; cell wall polysaccharide biosynthesis.</text>
</comment>
<dbReference type="Gene3D" id="3.90.550.10">
    <property type="entry name" value="Spore Coat Polysaccharide Biosynthesis Protein SpsA, Chain A"/>
    <property type="match status" value="1"/>
</dbReference>
<evidence type="ECO:0000313" key="6">
    <source>
        <dbReference type="EMBL" id="TWH22437.1"/>
    </source>
</evidence>
<comment type="caution">
    <text evidence="6">The sequence shown here is derived from an EMBL/GenBank/DDBJ whole genome shotgun (WGS) entry which is preliminary data.</text>
</comment>
<keyword evidence="7" id="KW-1185">Reference proteome</keyword>
<evidence type="ECO:0000256" key="3">
    <source>
        <dbReference type="ARBA" id="ARBA00022676"/>
    </source>
</evidence>
<dbReference type="CDD" id="cd04186">
    <property type="entry name" value="GT_2_like_c"/>
    <property type="match status" value="1"/>
</dbReference>
<evidence type="ECO:0000256" key="1">
    <source>
        <dbReference type="ARBA" id="ARBA00004776"/>
    </source>
</evidence>
<evidence type="ECO:0000259" key="5">
    <source>
        <dbReference type="Pfam" id="PF00535"/>
    </source>
</evidence>
<dbReference type="GO" id="GO:0016757">
    <property type="term" value="F:glycosyltransferase activity"/>
    <property type="evidence" value="ECO:0007669"/>
    <property type="project" value="UniProtKB-KW"/>
</dbReference>
<evidence type="ECO:0000313" key="7">
    <source>
        <dbReference type="Proteomes" id="UP000317303"/>
    </source>
</evidence>
<protein>
    <submittedName>
        <fullName evidence="6">GT2 family glycosyltransferase</fullName>
    </submittedName>
</protein>
<comment type="similarity">
    <text evidence="2">Belongs to the glycosyltransferase 2 family.</text>
</comment>
<keyword evidence="3" id="KW-0328">Glycosyltransferase</keyword>
<dbReference type="InterPro" id="IPR029044">
    <property type="entry name" value="Nucleotide-diphossugar_trans"/>
</dbReference>
<keyword evidence="4 6" id="KW-0808">Transferase</keyword>
<reference evidence="6 7" key="1">
    <citation type="submission" date="2019-07" db="EMBL/GenBank/DDBJ databases">
        <title>R&amp;d 2014.</title>
        <authorList>
            <person name="Klenk H.-P."/>
        </authorList>
    </citation>
    <scope>NUCLEOTIDE SEQUENCE [LARGE SCALE GENOMIC DNA]</scope>
    <source>
        <strain evidence="6 7">DSM 43194</strain>
    </source>
</reference>
<dbReference type="PANTHER" id="PTHR43179:SF12">
    <property type="entry name" value="GALACTOFURANOSYLTRANSFERASE GLFT2"/>
    <property type="match status" value="1"/>
</dbReference>
<dbReference type="SUPFAM" id="SSF53448">
    <property type="entry name" value="Nucleotide-diphospho-sugar transferases"/>
    <property type="match status" value="1"/>
</dbReference>
<evidence type="ECO:0000256" key="2">
    <source>
        <dbReference type="ARBA" id="ARBA00006739"/>
    </source>
</evidence>
<gene>
    <name evidence="6" type="ORF">JD82_04318</name>
</gene>
<name>A0A660CKM8_9PSEU</name>
<accession>A0A660CKM8</accession>
<dbReference type="OrthoDB" id="9771846at2"/>
<feature type="domain" description="Glycosyltransferase 2-like" evidence="5">
    <location>
        <begin position="8"/>
        <end position="164"/>
    </location>
</feature>
<dbReference type="EMBL" id="VLJV01000001">
    <property type="protein sequence ID" value="TWH22437.1"/>
    <property type="molecule type" value="Genomic_DNA"/>
</dbReference>
<dbReference type="AlphaFoldDB" id="A0A660CKM8"/>
<evidence type="ECO:0000256" key="4">
    <source>
        <dbReference type="ARBA" id="ARBA00022679"/>
    </source>
</evidence>
<dbReference type="PANTHER" id="PTHR43179">
    <property type="entry name" value="RHAMNOSYLTRANSFERASE WBBL"/>
    <property type="match status" value="1"/>
</dbReference>
<proteinExistence type="inferred from homology"/>
<dbReference type="Proteomes" id="UP000317303">
    <property type="component" value="Unassembled WGS sequence"/>
</dbReference>
<dbReference type="RefSeq" id="WP_030533255.1">
    <property type="nucleotide sequence ID" value="NZ_JOIJ01000013.1"/>
</dbReference>
<dbReference type="InterPro" id="IPR001173">
    <property type="entry name" value="Glyco_trans_2-like"/>
</dbReference>
<organism evidence="6 7">
    <name type="scientific">Prauserella rugosa</name>
    <dbReference type="NCBI Taxonomy" id="43354"/>
    <lineage>
        <taxon>Bacteria</taxon>
        <taxon>Bacillati</taxon>
        <taxon>Actinomycetota</taxon>
        <taxon>Actinomycetes</taxon>
        <taxon>Pseudonocardiales</taxon>
        <taxon>Pseudonocardiaceae</taxon>
        <taxon>Prauserella</taxon>
    </lineage>
</organism>